<dbReference type="RefSeq" id="WP_344291903.1">
    <property type="nucleotide sequence ID" value="NZ_BAAAPF010000180.1"/>
</dbReference>
<reference evidence="5" key="1">
    <citation type="journal article" date="2019" name="Int. J. Syst. Evol. Microbiol.">
        <title>The Global Catalogue of Microorganisms (GCM) 10K type strain sequencing project: providing services to taxonomists for standard genome sequencing and annotation.</title>
        <authorList>
            <consortium name="The Broad Institute Genomics Platform"/>
            <consortium name="The Broad Institute Genome Sequencing Center for Infectious Disease"/>
            <person name="Wu L."/>
            <person name="Ma J."/>
        </authorList>
    </citation>
    <scope>NUCLEOTIDE SEQUENCE [LARGE SCALE GENOMIC DNA]</scope>
    <source>
        <strain evidence="5">JCM 15481</strain>
    </source>
</reference>
<dbReference type="InterPro" id="IPR027383">
    <property type="entry name" value="Znf_put"/>
</dbReference>
<evidence type="ECO:0000256" key="1">
    <source>
        <dbReference type="ARBA" id="ARBA00023015"/>
    </source>
</evidence>
<gene>
    <name evidence="4" type="ORF">GCM10009802_45940</name>
</gene>
<evidence type="ECO:0000256" key="2">
    <source>
        <dbReference type="ARBA" id="ARBA00023163"/>
    </source>
</evidence>
<protein>
    <submittedName>
        <fullName evidence="4">Zf-HC2 domain-containing protein</fullName>
    </submittedName>
</protein>
<keyword evidence="2" id="KW-0804">Transcription</keyword>
<dbReference type="Proteomes" id="UP001500443">
    <property type="component" value="Unassembled WGS sequence"/>
</dbReference>
<accession>A0ABP5KT57</accession>
<dbReference type="Gene3D" id="1.20.120.450">
    <property type="entry name" value="dinb family like domain"/>
    <property type="match status" value="1"/>
</dbReference>
<comment type="caution">
    <text evidence="4">The sequence shown here is derived from an EMBL/GenBank/DDBJ whole genome shotgun (WGS) entry which is preliminary data.</text>
</comment>
<evidence type="ECO:0000313" key="4">
    <source>
        <dbReference type="EMBL" id="GAA2136990.1"/>
    </source>
</evidence>
<dbReference type="InterPro" id="IPR041916">
    <property type="entry name" value="Anti_sigma_zinc_sf"/>
</dbReference>
<evidence type="ECO:0000259" key="3">
    <source>
        <dbReference type="Pfam" id="PF13490"/>
    </source>
</evidence>
<dbReference type="EMBL" id="BAAAPF010000180">
    <property type="protein sequence ID" value="GAA2136990.1"/>
    <property type="molecule type" value="Genomic_DNA"/>
</dbReference>
<dbReference type="Gene3D" id="1.10.10.1320">
    <property type="entry name" value="Anti-sigma factor, zinc-finger domain"/>
    <property type="match status" value="1"/>
</dbReference>
<sequence length="393" mass="42431">MIMGPYDHRRLKSLLGAWALAACAPEETAAVEAHLTDCAPCADEALRLRDAVRLLHPQDNLDLDPALRSRVLELCLTRRMPGIPMPGWSVPYDAETARLDALLHDMGEAEWGAPVQLAWYDDDRPAARETSVAGVIGHLLAVDGLLALALGLPDPLAADAPAAEGHPRTVSSPAERTEALWQEAGSSYAEQQSLARQLRRRHAGTMRGHWRDQTYALIRTAGFAGGGVADLPVRYGAGVTLPLRDAFLDRAFACWIHAWDVAEAVDYPYVPPTPEHMHLMIDLAARLLPETLAHRRRSGRASPPRTLVAAGTPGRTLHLEVEGKGGGNWYIPLDSPAAVAGPERTVAHVALEGLEFCRLAAGHVSPEDAAAGRDGDREAVDDFLYAAVSLSRM</sequence>
<organism evidence="4 5">
    <name type="scientific">Streptomyces synnematoformans</name>
    <dbReference type="NCBI Taxonomy" id="415721"/>
    <lineage>
        <taxon>Bacteria</taxon>
        <taxon>Bacillati</taxon>
        <taxon>Actinomycetota</taxon>
        <taxon>Actinomycetes</taxon>
        <taxon>Kitasatosporales</taxon>
        <taxon>Streptomycetaceae</taxon>
        <taxon>Streptomyces</taxon>
    </lineage>
</organism>
<dbReference type="Pfam" id="PF13490">
    <property type="entry name" value="zf-HC2"/>
    <property type="match status" value="1"/>
</dbReference>
<feature type="domain" description="Putative zinc-finger" evidence="3">
    <location>
        <begin position="12"/>
        <end position="42"/>
    </location>
</feature>
<name>A0ABP5KT57_9ACTN</name>
<dbReference type="InterPro" id="IPR034660">
    <property type="entry name" value="DinB/YfiT-like"/>
</dbReference>
<proteinExistence type="predicted"/>
<keyword evidence="1" id="KW-0805">Transcription regulation</keyword>
<keyword evidence="5" id="KW-1185">Reference proteome</keyword>
<evidence type="ECO:0000313" key="5">
    <source>
        <dbReference type="Proteomes" id="UP001500443"/>
    </source>
</evidence>
<dbReference type="SUPFAM" id="SSF109854">
    <property type="entry name" value="DinB/YfiT-like putative metalloenzymes"/>
    <property type="match status" value="1"/>
</dbReference>